<feature type="region of interest" description="Disordered" evidence="1">
    <location>
        <begin position="18"/>
        <end position="39"/>
    </location>
</feature>
<dbReference type="Proteomes" id="UP000299084">
    <property type="component" value="Unassembled WGS sequence"/>
</dbReference>
<evidence type="ECO:0000313" key="3">
    <source>
        <dbReference type="Proteomes" id="UP000299084"/>
    </source>
</evidence>
<evidence type="ECO:0000313" key="2">
    <source>
        <dbReference type="EMBL" id="KAB1282989.1"/>
    </source>
</evidence>
<sequence>MRDLQMQVEELQCREEELKQRPSMAERCLHGPSSATSESSYACVALVPLSLRADFENNLYSWDTLYKEAKRMGCAQGVVVIALPVMSGRCKLYPHGASEGMQTVAVP</sequence>
<protein>
    <submittedName>
        <fullName evidence="2">Uncharacterized protein</fullName>
    </submittedName>
</protein>
<organism evidence="2 3">
    <name type="scientific">Camelus dromedarius</name>
    <name type="common">Dromedary</name>
    <name type="synonym">Arabian camel</name>
    <dbReference type="NCBI Taxonomy" id="9838"/>
    <lineage>
        <taxon>Eukaryota</taxon>
        <taxon>Metazoa</taxon>
        <taxon>Chordata</taxon>
        <taxon>Craniata</taxon>
        <taxon>Vertebrata</taxon>
        <taxon>Euteleostomi</taxon>
        <taxon>Mammalia</taxon>
        <taxon>Eutheria</taxon>
        <taxon>Laurasiatheria</taxon>
        <taxon>Artiodactyla</taxon>
        <taxon>Tylopoda</taxon>
        <taxon>Camelidae</taxon>
        <taxon>Camelus</taxon>
    </lineage>
</organism>
<reference evidence="2 3" key="1">
    <citation type="journal article" date="2019" name="Mol. Ecol. Resour.">
        <title>Improving Illumina assemblies with Hi-C and long reads: an example with the North African dromedary.</title>
        <authorList>
            <person name="Elbers J.P."/>
            <person name="Rogers M.F."/>
            <person name="Perelman P.L."/>
            <person name="Proskuryakova A.A."/>
            <person name="Serdyukova N.A."/>
            <person name="Johnson W.E."/>
            <person name="Horin P."/>
            <person name="Corander J."/>
            <person name="Murphy D."/>
            <person name="Burger P.A."/>
        </authorList>
    </citation>
    <scope>NUCLEOTIDE SEQUENCE [LARGE SCALE GENOMIC DNA]</scope>
    <source>
        <strain evidence="2">Drom800</strain>
        <tissue evidence="2">Blood</tissue>
    </source>
</reference>
<dbReference type="EMBL" id="JWIN03000001">
    <property type="protein sequence ID" value="KAB1282989.1"/>
    <property type="molecule type" value="Genomic_DNA"/>
</dbReference>
<keyword evidence="3" id="KW-1185">Reference proteome</keyword>
<name>A0A5N4EIL1_CAMDR</name>
<accession>A0A5N4EIL1</accession>
<dbReference type="AlphaFoldDB" id="A0A5N4EIL1"/>
<comment type="caution">
    <text evidence="2">The sequence shown here is derived from an EMBL/GenBank/DDBJ whole genome shotgun (WGS) entry which is preliminary data.</text>
</comment>
<gene>
    <name evidence="2" type="ORF">Cadr_000000882</name>
</gene>
<proteinExistence type="predicted"/>
<evidence type="ECO:0000256" key="1">
    <source>
        <dbReference type="SAM" id="MobiDB-lite"/>
    </source>
</evidence>